<dbReference type="Proteomes" id="UP000053958">
    <property type="component" value="Unassembled WGS sequence"/>
</dbReference>
<dbReference type="GeneID" id="25321016"/>
<organism evidence="2 3">
    <name type="scientific">Rasamsonia emersonii (strain ATCC 16479 / CBS 393.64 / IMI 116815)</name>
    <dbReference type="NCBI Taxonomy" id="1408163"/>
    <lineage>
        <taxon>Eukaryota</taxon>
        <taxon>Fungi</taxon>
        <taxon>Dikarya</taxon>
        <taxon>Ascomycota</taxon>
        <taxon>Pezizomycotina</taxon>
        <taxon>Eurotiomycetes</taxon>
        <taxon>Eurotiomycetidae</taxon>
        <taxon>Eurotiales</taxon>
        <taxon>Trichocomaceae</taxon>
        <taxon>Rasamsonia</taxon>
    </lineage>
</organism>
<reference evidence="2 3" key="1">
    <citation type="submission" date="2015-04" db="EMBL/GenBank/DDBJ databases">
        <authorList>
            <person name="Heijne W.H."/>
            <person name="Fedorova N.D."/>
            <person name="Nierman W.C."/>
            <person name="Vollebregt A.W."/>
            <person name="Zhao Z."/>
            <person name="Wu L."/>
            <person name="Kumar M."/>
            <person name="Stam H."/>
            <person name="van den Berg M.A."/>
            <person name="Pel H.J."/>
        </authorList>
    </citation>
    <scope>NUCLEOTIDE SEQUENCE [LARGE SCALE GENOMIC DNA]</scope>
    <source>
        <strain evidence="2 3">CBS 393.64</strain>
    </source>
</reference>
<keyword evidence="3" id="KW-1185">Reference proteome</keyword>
<sequence length="93" mass="10492">TVYGVGESRTGERPWELEAPSEPEKVLCKERWSRRQDANEKGSGGITPRSRWLATRPEDDSRVKGLDRGIRGTKRDRWSGGSLVGLKPADTRR</sequence>
<proteinExistence type="predicted"/>
<dbReference type="AlphaFoldDB" id="A0A0F4YGJ0"/>
<comment type="caution">
    <text evidence="2">The sequence shown here is derived from an EMBL/GenBank/DDBJ whole genome shotgun (WGS) entry which is preliminary data.</text>
</comment>
<feature type="compositionally biased region" description="Basic and acidic residues" evidence="1">
    <location>
        <begin position="56"/>
        <end position="78"/>
    </location>
</feature>
<evidence type="ECO:0000313" key="2">
    <source>
        <dbReference type="EMBL" id="KKA17304.1"/>
    </source>
</evidence>
<evidence type="ECO:0000313" key="3">
    <source>
        <dbReference type="Proteomes" id="UP000053958"/>
    </source>
</evidence>
<dbReference type="EMBL" id="LASV01000672">
    <property type="protein sequence ID" value="KKA17304.1"/>
    <property type="molecule type" value="Genomic_DNA"/>
</dbReference>
<evidence type="ECO:0000256" key="1">
    <source>
        <dbReference type="SAM" id="MobiDB-lite"/>
    </source>
</evidence>
<feature type="compositionally biased region" description="Basic and acidic residues" evidence="1">
    <location>
        <begin position="9"/>
        <end position="40"/>
    </location>
</feature>
<protein>
    <submittedName>
        <fullName evidence="2">Uncharacterized protein</fullName>
    </submittedName>
</protein>
<feature type="non-terminal residue" evidence="2">
    <location>
        <position position="1"/>
    </location>
</feature>
<feature type="region of interest" description="Disordered" evidence="1">
    <location>
        <begin position="1"/>
        <end position="93"/>
    </location>
</feature>
<dbReference type="RefSeq" id="XP_013323916.1">
    <property type="nucleotide sequence ID" value="XM_013468462.1"/>
</dbReference>
<gene>
    <name evidence="2" type="ORF">T310_8901</name>
</gene>
<accession>A0A0F4YGJ0</accession>
<name>A0A0F4YGJ0_RASE3</name>